<dbReference type="EMBL" id="JAHRIP010079711">
    <property type="protein sequence ID" value="MEQ2312637.1"/>
    <property type="molecule type" value="Genomic_DNA"/>
</dbReference>
<evidence type="ECO:0000313" key="2">
    <source>
        <dbReference type="Proteomes" id="UP001469553"/>
    </source>
</evidence>
<dbReference type="Proteomes" id="UP001469553">
    <property type="component" value="Unassembled WGS sequence"/>
</dbReference>
<keyword evidence="2" id="KW-1185">Reference proteome</keyword>
<accession>A0ABV1A3S6</accession>
<organism evidence="1 2">
    <name type="scientific">Ameca splendens</name>
    <dbReference type="NCBI Taxonomy" id="208324"/>
    <lineage>
        <taxon>Eukaryota</taxon>
        <taxon>Metazoa</taxon>
        <taxon>Chordata</taxon>
        <taxon>Craniata</taxon>
        <taxon>Vertebrata</taxon>
        <taxon>Euteleostomi</taxon>
        <taxon>Actinopterygii</taxon>
        <taxon>Neopterygii</taxon>
        <taxon>Teleostei</taxon>
        <taxon>Neoteleostei</taxon>
        <taxon>Acanthomorphata</taxon>
        <taxon>Ovalentaria</taxon>
        <taxon>Atherinomorphae</taxon>
        <taxon>Cyprinodontiformes</taxon>
        <taxon>Goodeidae</taxon>
        <taxon>Ameca</taxon>
    </lineage>
</organism>
<reference evidence="1 2" key="1">
    <citation type="submission" date="2021-06" db="EMBL/GenBank/DDBJ databases">
        <authorList>
            <person name="Palmer J.M."/>
        </authorList>
    </citation>
    <scope>NUCLEOTIDE SEQUENCE [LARGE SCALE GENOMIC DNA]</scope>
    <source>
        <strain evidence="1 2">AS_MEX2019</strain>
        <tissue evidence="1">Muscle</tissue>
    </source>
</reference>
<sequence>MNNPKSQTVVEGAGCPSPGRKVIVHNSQVFLAGSGEKQTRLVQAQVRLTKFLWLGDYHLGYNTQATKDWWQAPKYSSLVCTISQRSGTPVEESAVAPGGPLVDKRLEWLRLS</sequence>
<evidence type="ECO:0000313" key="1">
    <source>
        <dbReference type="EMBL" id="MEQ2312637.1"/>
    </source>
</evidence>
<gene>
    <name evidence="1" type="ORF">AMECASPLE_033256</name>
</gene>
<comment type="caution">
    <text evidence="1">The sequence shown here is derived from an EMBL/GenBank/DDBJ whole genome shotgun (WGS) entry which is preliminary data.</text>
</comment>
<protein>
    <submittedName>
        <fullName evidence="1">Uncharacterized protein</fullName>
    </submittedName>
</protein>
<proteinExistence type="predicted"/>
<name>A0ABV1A3S6_9TELE</name>